<comment type="caution">
    <text evidence="2">The sequence shown here is derived from an EMBL/GenBank/DDBJ whole genome shotgun (WGS) entry which is preliminary data.</text>
</comment>
<dbReference type="Proteomes" id="UP000503820">
    <property type="component" value="Unassembled WGS sequence"/>
</dbReference>
<gene>
    <name evidence="2" type="ORF">DSM19430T_08500</name>
</gene>
<dbReference type="AlphaFoldDB" id="A0A7J0BR23"/>
<evidence type="ECO:0000259" key="1">
    <source>
        <dbReference type="SMART" id="SM01001"/>
    </source>
</evidence>
<dbReference type="GO" id="GO:0006189">
    <property type="term" value="P:'de novo' IMP biosynthetic process"/>
    <property type="evidence" value="ECO:0007669"/>
    <property type="project" value="InterPro"/>
</dbReference>
<dbReference type="PANTHER" id="PTHR43064">
    <property type="entry name" value="PHOSPHORIBOSYLAMINOIMIDAZOLE CARBOXYLASE-RELATED"/>
    <property type="match status" value="1"/>
</dbReference>
<dbReference type="Gene3D" id="3.40.50.1970">
    <property type="match status" value="1"/>
</dbReference>
<dbReference type="EMBL" id="BLVP01000002">
    <property type="protein sequence ID" value="GFM36166.1"/>
    <property type="molecule type" value="Genomic_DNA"/>
</dbReference>
<dbReference type="Pfam" id="PF00731">
    <property type="entry name" value="AIRC"/>
    <property type="match status" value="1"/>
</dbReference>
<accession>A0A7J0BR23</accession>
<dbReference type="GO" id="GO:0016787">
    <property type="term" value="F:hydrolase activity"/>
    <property type="evidence" value="ECO:0007669"/>
    <property type="project" value="InterPro"/>
</dbReference>
<dbReference type="NCBIfam" id="NF033503">
    <property type="entry name" value="LarB"/>
    <property type="match status" value="1"/>
</dbReference>
<keyword evidence="3" id="KW-1185">Reference proteome</keyword>
<evidence type="ECO:0000313" key="2">
    <source>
        <dbReference type="EMBL" id="GFM36166.1"/>
    </source>
</evidence>
<reference evidence="2 3" key="1">
    <citation type="submission" date="2020-05" db="EMBL/GenBank/DDBJ databases">
        <title>Draft genome sequence of Desulfovibrio psychrotolerans JS1T.</title>
        <authorList>
            <person name="Ueno A."/>
            <person name="Tamazawa S."/>
            <person name="Tamamura S."/>
            <person name="Murakami T."/>
            <person name="Kiyama T."/>
            <person name="Inomata H."/>
            <person name="Amano Y."/>
            <person name="Miyakawa K."/>
            <person name="Tamaki H."/>
            <person name="Naganuma T."/>
            <person name="Kaneko K."/>
        </authorList>
    </citation>
    <scope>NUCLEOTIDE SEQUENCE [LARGE SCALE GENOMIC DNA]</scope>
    <source>
        <strain evidence="2 3">JS1</strain>
    </source>
</reference>
<dbReference type="InterPro" id="IPR000031">
    <property type="entry name" value="PurE_dom"/>
</dbReference>
<dbReference type="SUPFAM" id="SSF52255">
    <property type="entry name" value="N5-CAIR mutase (phosphoribosylaminoimidazole carboxylase, PurE)"/>
    <property type="match status" value="1"/>
</dbReference>
<feature type="domain" description="PurE" evidence="1">
    <location>
        <begin position="131"/>
        <end position="263"/>
    </location>
</feature>
<proteinExistence type="predicted"/>
<evidence type="ECO:0000313" key="3">
    <source>
        <dbReference type="Proteomes" id="UP000503820"/>
    </source>
</evidence>
<organism evidence="2 3">
    <name type="scientific">Desulfovibrio psychrotolerans</name>
    <dbReference type="NCBI Taxonomy" id="415242"/>
    <lineage>
        <taxon>Bacteria</taxon>
        <taxon>Pseudomonadati</taxon>
        <taxon>Thermodesulfobacteriota</taxon>
        <taxon>Desulfovibrionia</taxon>
        <taxon>Desulfovibrionales</taxon>
        <taxon>Desulfovibrionaceae</taxon>
        <taxon>Desulfovibrio</taxon>
    </lineage>
</organism>
<protein>
    <submittedName>
        <fullName evidence="2">1-(5-phosphoribosyl)-5-amino-4-imidazole-carboxyl ate carboxylase</fullName>
    </submittedName>
</protein>
<dbReference type="InterPro" id="IPR039476">
    <property type="entry name" value="P2CMN_synthase_LarB"/>
</dbReference>
<dbReference type="RefSeq" id="WP_174408842.1">
    <property type="nucleotide sequence ID" value="NZ_BLVP01000002.1"/>
</dbReference>
<sequence length="264" mass="27209">MLHKDLTDLLRLVAAGDLSPEQATMRLKTAPSEAVLNGVHVDHHRALRTGLGEAVLATGKSDERLLAAVRCLHSGSTDKNHAPAPVLVTRVSETQGELLLRQVPHGHYHKEARLFSVGRELRLTPPYKAQGDVLVVTGGAADMPVALEALGTAQFYGLDAGLIPDVGVAGLHRLAPHLEALHTARLHIVVAGMEGALPSVVAGLCGSPVVGVPTSVGYGAGAGGIAPLLAMLNSCAAGLCVVNIDNGYGAAVFAAKLLNTLGQE</sequence>
<name>A0A7J0BR23_9BACT</name>
<dbReference type="SMART" id="SM01001">
    <property type="entry name" value="AIRC"/>
    <property type="match status" value="1"/>
</dbReference>
<dbReference type="PANTHER" id="PTHR43064:SF1">
    <property type="entry name" value="SLL1489 PROTEIN"/>
    <property type="match status" value="1"/>
</dbReference>